<dbReference type="InterPro" id="IPR051131">
    <property type="entry name" value="NEK_Ser/Thr_kinase_NIMA"/>
</dbReference>
<dbReference type="PROSITE" id="PS00107">
    <property type="entry name" value="PROTEIN_KINASE_ATP"/>
    <property type="match status" value="1"/>
</dbReference>
<feature type="binding site" evidence="9">
    <location>
        <position position="38"/>
    </location>
    <ligand>
        <name>ATP</name>
        <dbReference type="ChEBI" id="CHEBI:30616"/>
    </ligand>
</feature>
<evidence type="ECO:0000313" key="12">
    <source>
        <dbReference type="EMBL" id="CAI3997279.1"/>
    </source>
</evidence>
<evidence type="ECO:0000256" key="7">
    <source>
        <dbReference type="ARBA" id="ARBA00047899"/>
    </source>
</evidence>
<evidence type="ECO:0000313" key="13">
    <source>
        <dbReference type="EMBL" id="CAL4784591.1"/>
    </source>
</evidence>
<dbReference type="EMBL" id="CAMXCT010002313">
    <property type="protein sequence ID" value="CAI3997279.1"/>
    <property type="molecule type" value="Genomic_DNA"/>
</dbReference>
<evidence type="ECO:0000256" key="1">
    <source>
        <dbReference type="ARBA" id="ARBA00012513"/>
    </source>
</evidence>
<evidence type="ECO:0000256" key="6">
    <source>
        <dbReference type="ARBA" id="ARBA00022840"/>
    </source>
</evidence>
<dbReference type="AlphaFoldDB" id="A0A9P1G1A0"/>
<dbReference type="EMBL" id="CAMXCT020002313">
    <property type="protein sequence ID" value="CAL1150654.1"/>
    <property type="molecule type" value="Genomic_DNA"/>
</dbReference>
<evidence type="ECO:0000256" key="8">
    <source>
        <dbReference type="ARBA" id="ARBA00048679"/>
    </source>
</evidence>
<organism evidence="12">
    <name type="scientific">Cladocopium goreaui</name>
    <dbReference type="NCBI Taxonomy" id="2562237"/>
    <lineage>
        <taxon>Eukaryota</taxon>
        <taxon>Sar</taxon>
        <taxon>Alveolata</taxon>
        <taxon>Dinophyceae</taxon>
        <taxon>Suessiales</taxon>
        <taxon>Symbiodiniaceae</taxon>
        <taxon>Cladocopium</taxon>
    </lineage>
</organism>
<sequence length="714" mass="78027">MPYRVGDTLGAFTVERLLGRGAYGEVFLVRGQLHYAMKVIPCDLGPNKEIPTKPSHFRERAQVADPTLQAALAEASLLQELRYPHIVSCEEILFDIERSVVCLVLEYMDGGDLHGLIEQHRRENDPFDGHFPRRVLAAVGGALQYIHEMGILHRDVKPANVLLSRRSCRIKLADFGIAKLVEAATLKAHTLVGTPYYFSPELVSGEEYGPPADCWALGAVLYEIVALRRPFEASNQLALVRKICEETPAALPAETADDISAAVDGLLQKDVRKRMSMAEVLSISSPVAALVAPSFQANEVPTEEECYAEDASAPDCDGGDTFESDSDSWHDADLVTSWRASNAAGLARAALGADEDDPEELRCALQALQMERRSLPHPDNEDPVPEGYKATIDPPDVTQFEGNSSLSQSAGTSRRGVDGVDAPALESLAQEIQVRLSALRHDATAFLEELFLNGEDAEERQKSEAPNAFTAFTDDNGSLASAEDAIEVATTLGVETGAAEERLASIRRMLSVRVAWDEAVRFCLLPLRVSFNALLQQVAARFHVKAPSTLQLCWKEAGDLFRLDGDMAWEECLQRRGLAERPGRVELEVLSSTGPPQRRRRRRKSPKTTRRATDIEPGTATFLVTGTQALHAPSVQLEDLQSSQVRGDWKARTRFPRGKSSAAGRAWAMSTGREPPVRSAQHAPQALQGGQSRKGDLMFCLEGSAISGQKLCTS</sequence>
<keyword evidence="14" id="KW-1185">Reference proteome</keyword>
<evidence type="ECO:0000256" key="3">
    <source>
        <dbReference type="ARBA" id="ARBA00022679"/>
    </source>
</evidence>
<dbReference type="InterPro" id="IPR008271">
    <property type="entry name" value="Ser/Thr_kinase_AS"/>
</dbReference>
<feature type="compositionally biased region" description="Basic and acidic residues" evidence="10">
    <location>
        <begin position="371"/>
        <end position="380"/>
    </location>
</feature>
<dbReference type="PANTHER" id="PTHR44899:SF3">
    <property type="entry name" value="SERINE_THREONINE-PROTEIN KINASE NEK1"/>
    <property type="match status" value="1"/>
</dbReference>
<feature type="region of interest" description="Disordered" evidence="10">
    <location>
        <begin position="371"/>
        <end position="418"/>
    </location>
</feature>
<reference evidence="12" key="1">
    <citation type="submission" date="2022-10" db="EMBL/GenBank/DDBJ databases">
        <authorList>
            <person name="Chen Y."/>
            <person name="Dougan E. K."/>
            <person name="Chan C."/>
            <person name="Rhodes N."/>
            <person name="Thang M."/>
        </authorList>
    </citation>
    <scope>NUCLEOTIDE SEQUENCE</scope>
</reference>
<evidence type="ECO:0000256" key="2">
    <source>
        <dbReference type="ARBA" id="ARBA00022527"/>
    </source>
</evidence>
<evidence type="ECO:0000256" key="5">
    <source>
        <dbReference type="ARBA" id="ARBA00022777"/>
    </source>
</evidence>
<keyword evidence="5 13" id="KW-0418">Kinase</keyword>
<evidence type="ECO:0000256" key="4">
    <source>
        <dbReference type="ARBA" id="ARBA00022741"/>
    </source>
</evidence>
<dbReference type="GO" id="GO:0005524">
    <property type="term" value="F:ATP binding"/>
    <property type="evidence" value="ECO:0007669"/>
    <property type="project" value="UniProtKB-UniRule"/>
</dbReference>
<keyword evidence="2" id="KW-0723">Serine/threonine-protein kinase</keyword>
<keyword evidence="6 9" id="KW-0067">ATP-binding</keyword>
<feature type="compositionally biased region" description="Polar residues" evidence="10">
    <location>
        <begin position="400"/>
        <end position="412"/>
    </location>
</feature>
<dbReference type="InterPro" id="IPR000719">
    <property type="entry name" value="Prot_kinase_dom"/>
</dbReference>
<dbReference type="Pfam" id="PF00069">
    <property type="entry name" value="Pkinase"/>
    <property type="match status" value="1"/>
</dbReference>
<comment type="catalytic activity">
    <reaction evidence="7">
        <text>L-threonyl-[protein] + ATP = O-phospho-L-threonyl-[protein] + ADP + H(+)</text>
        <dbReference type="Rhea" id="RHEA:46608"/>
        <dbReference type="Rhea" id="RHEA-COMP:11060"/>
        <dbReference type="Rhea" id="RHEA-COMP:11605"/>
        <dbReference type="ChEBI" id="CHEBI:15378"/>
        <dbReference type="ChEBI" id="CHEBI:30013"/>
        <dbReference type="ChEBI" id="CHEBI:30616"/>
        <dbReference type="ChEBI" id="CHEBI:61977"/>
        <dbReference type="ChEBI" id="CHEBI:456216"/>
        <dbReference type="EC" id="2.7.11.1"/>
    </reaction>
</comment>
<dbReference type="Proteomes" id="UP001152797">
    <property type="component" value="Unassembled WGS sequence"/>
</dbReference>
<dbReference type="SMART" id="SM00220">
    <property type="entry name" value="S_TKc"/>
    <property type="match status" value="1"/>
</dbReference>
<gene>
    <name evidence="12" type="ORF">C1SCF055_LOCUS23676</name>
</gene>
<accession>A0A9P1G1A0</accession>
<evidence type="ECO:0000259" key="11">
    <source>
        <dbReference type="PROSITE" id="PS50011"/>
    </source>
</evidence>
<dbReference type="OrthoDB" id="448418at2759"/>
<feature type="region of interest" description="Disordered" evidence="10">
    <location>
        <begin position="586"/>
        <end position="617"/>
    </location>
</feature>
<feature type="compositionally biased region" description="Basic residues" evidence="10">
    <location>
        <begin position="597"/>
        <end position="610"/>
    </location>
</feature>
<keyword evidence="3" id="KW-0808">Transferase</keyword>
<feature type="domain" description="Protein kinase" evidence="11">
    <location>
        <begin position="12"/>
        <end position="288"/>
    </location>
</feature>
<dbReference type="GO" id="GO:0004674">
    <property type="term" value="F:protein serine/threonine kinase activity"/>
    <property type="evidence" value="ECO:0007669"/>
    <property type="project" value="UniProtKB-KW"/>
</dbReference>
<dbReference type="PROSITE" id="PS00108">
    <property type="entry name" value="PROTEIN_KINASE_ST"/>
    <property type="match status" value="1"/>
</dbReference>
<dbReference type="InterPro" id="IPR011009">
    <property type="entry name" value="Kinase-like_dom_sf"/>
</dbReference>
<protein>
    <recommendedName>
        <fullName evidence="1">non-specific serine/threonine protein kinase</fullName>
        <ecNumber evidence="1">2.7.11.1</ecNumber>
    </recommendedName>
</protein>
<dbReference type="EMBL" id="CAMXCT030002313">
    <property type="protein sequence ID" value="CAL4784591.1"/>
    <property type="molecule type" value="Genomic_DNA"/>
</dbReference>
<keyword evidence="4 9" id="KW-0547">Nucleotide-binding</keyword>
<dbReference type="PROSITE" id="PS50011">
    <property type="entry name" value="PROTEIN_KINASE_DOM"/>
    <property type="match status" value="1"/>
</dbReference>
<evidence type="ECO:0000256" key="9">
    <source>
        <dbReference type="PROSITE-ProRule" id="PRU10141"/>
    </source>
</evidence>
<proteinExistence type="predicted"/>
<evidence type="ECO:0000313" key="14">
    <source>
        <dbReference type="Proteomes" id="UP001152797"/>
    </source>
</evidence>
<comment type="caution">
    <text evidence="12">The sequence shown here is derived from an EMBL/GenBank/DDBJ whole genome shotgun (WGS) entry which is preliminary data.</text>
</comment>
<reference evidence="13 14" key="2">
    <citation type="submission" date="2024-05" db="EMBL/GenBank/DDBJ databases">
        <authorList>
            <person name="Chen Y."/>
            <person name="Shah S."/>
            <person name="Dougan E. K."/>
            <person name="Thang M."/>
            <person name="Chan C."/>
        </authorList>
    </citation>
    <scope>NUCLEOTIDE SEQUENCE [LARGE SCALE GENOMIC DNA]</scope>
</reference>
<dbReference type="PANTHER" id="PTHR44899">
    <property type="entry name" value="CAMK FAMILY PROTEIN KINASE"/>
    <property type="match status" value="1"/>
</dbReference>
<dbReference type="SUPFAM" id="SSF56112">
    <property type="entry name" value="Protein kinase-like (PK-like)"/>
    <property type="match status" value="1"/>
</dbReference>
<evidence type="ECO:0000256" key="10">
    <source>
        <dbReference type="SAM" id="MobiDB-lite"/>
    </source>
</evidence>
<dbReference type="EC" id="2.7.11.1" evidence="1"/>
<name>A0A9P1G1A0_9DINO</name>
<comment type="catalytic activity">
    <reaction evidence="8">
        <text>L-seryl-[protein] + ATP = O-phospho-L-seryl-[protein] + ADP + H(+)</text>
        <dbReference type="Rhea" id="RHEA:17989"/>
        <dbReference type="Rhea" id="RHEA-COMP:9863"/>
        <dbReference type="Rhea" id="RHEA-COMP:11604"/>
        <dbReference type="ChEBI" id="CHEBI:15378"/>
        <dbReference type="ChEBI" id="CHEBI:29999"/>
        <dbReference type="ChEBI" id="CHEBI:30616"/>
        <dbReference type="ChEBI" id="CHEBI:83421"/>
        <dbReference type="ChEBI" id="CHEBI:456216"/>
        <dbReference type="EC" id="2.7.11.1"/>
    </reaction>
</comment>
<dbReference type="InterPro" id="IPR017441">
    <property type="entry name" value="Protein_kinase_ATP_BS"/>
</dbReference>
<dbReference type="Gene3D" id="1.10.510.10">
    <property type="entry name" value="Transferase(Phosphotransferase) domain 1"/>
    <property type="match status" value="1"/>
</dbReference>